<dbReference type="RefSeq" id="WP_097806529.1">
    <property type="nucleotide sequence ID" value="NZ_FXYH01000020.1"/>
</dbReference>
<proteinExistence type="predicted"/>
<dbReference type="AlphaFoldDB" id="A0A238L210"/>
<dbReference type="SUPFAM" id="SSF53474">
    <property type="entry name" value="alpha/beta-Hydrolases"/>
    <property type="match status" value="1"/>
</dbReference>
<protein>
    <submittedName>
        <fullName evidence="2">3-oxoadipate enol-lactonase 2</fullName>
        <ecNumber evidence="2">3.1.1.24</ecNumber>
    </submittedName>
</protein>
<evidence type="ECO:0000313" key="2">
    <source>
        <dbReference type="EMBL" id="SMX49103.1"/>
    </source>
</evidence>
<name>A0A238L210_9RHOB</name>
<dbReference type="EMBL" id="FXYH01000020">
    <property type="protein sequence ID" value="SMX49103.1"/>
    <property type="molecule type" value="Genomic_DNA"/>
</dbReference>
<dbReference type="Proteomes" id="UP000220836">
    <property type="component" value="Unassembled WGS sequence"/>
</dbReference>
<dbReference type="GO" id="GO:0047570">
    <property type="term" value="F:3-oxoadipate enol-lactonase activity"/>
    <property type="evidence" value="ECO:0007669"/>
    <property type="project" value="UniProtKB-EC"/>
</dbReference>
<dbReference type="PRINTS" id="PR00111">
    <property type="entry name" value="ABHYDROLASE"/>
</dbReference>
<dbReference type="EC" id="3.1.1.24" evidence="2"/>
<feature type="domain" description="AB hydrolase-1" evidence="1">
    <location>
        <begin position="46"/>
        <end position="263"/>
    </location>
</feature>
<dbReference type="InterPro" id="IPR000073">
    <property type="entry name" value="AB_hydrolase_1"/>
</dbReference>
<dbReference type="Pfam" id="PF00561">
    <property type="entry name" value="Abhydrolase_1"/>
    <property type="match status" value="1"/>
</dbReference>
<evidence type="ECO:0000313" key="3">
    <source>
        <dbReference type="Proteomes" id="UP000220836"/>
    </source>
</evidence>
<dbReference type="PANTHER" id="PTHR43433">
    <property type="entry name" value="HYDROLASE, ALPHA/BETA FOLD FAMILY PROTEIN"/>
    <property type="match status" value="1"/>
</dbReference>
<dbReference type="InterPro" id="IPR050471">
    <property type="entry name" value="AB_hydrolase"/>
</dbReference>
<accession>A0A238L210</accession>
<organism evidence="2 3">
    <name type="scientific">Pelagimonas varians</name>
    <dbReference type="NCBI Taxonomy" id="696760"/>
    <lineage>
        <taxon>Bacteria</taxon>
        <taxon>Pseudomonadati</taxon>
        <taxon>Pseudomonadota</taxon>
        <taxon>Alphaproteobacteria</taxon>
        <taxon>Rhodobacterales</taxon>
        <taxon>Roseobacteraceae</taxon>
        <taxon>Pelagimonas</taxon>
    </lineage>
</organism>
<dbReference type="PANTHER" id="PTHR43433:SF5">
    <property type="entry name" value="AB HYDROLASE-1 DOMAIN-CONTAINING PROTEIN"/>
    <property type="match status" value="1"/>
</dbReference>
<keyword evidence="3" id="KW-1185">Reference proteome</keyword>
<dbReference type="InterPro" id="IPR029058">
    <property type="entry name" value="AB_hydrolase_fold"/>
</dbReference>
<sequence>MSGGIFESMLTTERLGLYHLRNSHSGNLPRVLFLGGSNFDLRLKRAFLATPLVQEFDFATYEPRGIGCTEQPTGDWDMLDYAQDAISCLDALNWPDAHVIGESFGGMTALHLATVAPERVKSLTIASATAGGPDHHSHDISEFLTLSREEAATASLKLQDNRNASLAEEDPAAFGEKLAARLAFEVQFATPSIANGGYARLLDARRDHDCTNSVAQIQIPSLILAGRYDRQAHPDAQRVLSEALPRSEFQEYDAGHGVLFSDPKVLQTVTSFLAQHADRSMVEIT</sequence>
<keyword evidence="2" id="KW-0378">Hydrolase</keyword>
<gene>
    <name evidence="2" type="primary">catD_4</name>
    <name evidence="2" type="ORF">PEV8663_04094</name>
</gene>
<dbReference type="Gene3D" id="3.40.50.1820">
    <property type="entry name" value="alpha/beta hydrolase"/>
    <property type="match status" value="1"/>
</dbReference>
<evidence type="ECO:0000259" key="1">
    <source>
        <dbReference type="Pfam" id="PF00561"/>
    </source>
</evidence>
<reference evidence="2 3" key="1">
    <citation type="submission" date="2017-05" db="EMBL/GenBank/DDBJ databases">
        <authorList>
            <person name="Song R."/>
            <person name="Chenine A.L."/>
            <person name="Ruprecht R.M."/>
        </authorList>
    </citation>
    <scope>NUCLEOTIDE SEQUENCE [LARGE SCALE GENOMIC DNA]</scope>
    <source>
        <strain evidence="2 3">CECT 8663</strain>
    </source>
</reference>